<feature type="transmembrane region" description="Helical" evidence="7">
    <location>
        <begin position="170"/>
        <end position="190"/>
    </location>
</feature>
<dbReference type="InterPro" id="IPR036259">
    <property type="entry name" value="MFS_trans_sf"/>
</dbReference>
<dbReference type="STRING" id="1300347.I601_3291"/>
<protein>
    <submittedName>
        <fullName evidence="9">Vacuole effluxer Atg22 like protein</fullName>
    </submittedName>
</protein>
<dbReference type="PROSITE" id="PS50850">
    <property type="entry name" value="MFS"/>
    <property type="match status" value="1"/>
</dbReference>
<evidence type="ECO:0000256" key="5">
    <source>
        <dbReference type="ARBA" id="ARBA00023136"/>
    </source>
</evidence>
<feature type="region of interest" description="Disordered" evidence="6">
    <location>
        <begin position="1"/>
        <end position="24"/>
    </location>
</feature>
<name>A0A1A9GN25_9ACTN</name>
<evidence type="ECO:0000256" key="7">
    <source>
        <dbReference type="SAM" id="Phobius"/>
    </source>
</evidence>
<dbReference type="RefSeq" id="WP_068112023.1">
    <property type="nucleotide sequence ID" value="NZ_CP015079.1"/>
</dbReference>
<dbReference type="KEGG" id="ndk:I601_3291"/>
<keyword evidence="10" id="KW-1185">Reference proteome</keyword>
<keyword evidence="2" id="KW-0813">Transport</keyword>
<feature type="transmembrane region" description="Helical" evidence="7">
    <location>
        <begin position="210"/>
        <end position="230"/>
    </location>
</feature>
<feature type="transmembrane region" description="Helical" evidence="7">
    <location>
        <begin position="103"/>
        <end position="123"/>
    </location>
</feature>
<proteinExistence type="predicted"/>
<dbReference type="Proteomes" id="UP000077868">
    <property type="component" value="Chromosome"/>
</dbReference>
<feature type="transmembrane region" description="Helical" evidence="7">
    <location>
        <begin position="357"/>
        <end position="373"/>
    </location>
</feature>
<dbReference type="InterPro" id="IPR020846">
    <property type="entry name" value="MFS_dom"/>
</dbReference>
<feature type="domain" description="Major facilitator superfamily (MFS) profile" evidence="8">
    <location>
        <begin position="1"/>
        <end position="456"/>
    </location>
</feature>
<dbReference type="EMBL" id="CP015079">
    <property type="protein sequence ID" value="ANH39698.1"/>
    <property type="molecule type" value="Genomic_DNA"/>
</dbReference>
<evidence type="ECO:0000313" key="10">
    <source>
        <dbReference type="Proteomes" id="UP000077868"/>
    </source>
</evidence>
<feature type="transmembrane region" description="Helical" evidence="7">
    <location>
        <begin position="40"/>
        <end position="61"/>
    </location>
</feature>
<dbReference type="GO" id="GO:0022857">
    <property type="term" value="F:transmembrane transporter activity"/>
    <property type="evidence" value="ECO:0007669"/>
    <property type="project" value="InterPro"/>
</dbReference>
<feature type="transmembrane region" description="Helical" evidence="7">
    <location>
        <begin position="270"/>
        <end position="292"/>
    </location>
</feature>
<evidence type="ECO:0000256" key="2">
    <source>
        <dbReference type="ARBA" id="ARBA00022448"/>
    </source>
</evidence>
<feature type="transmembrane region" description="Helical" evidence="7">
    <location>
        <begin position="432"/>
        <end position="451"/>
    </location>
</feature>
<sequence>MTPDPATSGSAGATTTPPGGPAVPPTGRARFGWPVYAWGLWDWGSAAFNAVITTFVFSVYITSDDFGPNADTNLGWALAGAGLLVAVFAPITGQRADRSGRRGFWLGVNTMLVVAVSAALFLVQPSEDYLWLGLVLLASGNIFFEFASVNYNAMLNEISTPRTVGRVSGLGWGLGYIGGIVLLLVVYFGLINPEVGLFGITSENGMDVRVSMLVCAVWTLVFSLPVLITLRDDKAERTPRGPRVGIAASYRHLFAMVRDLWRTDRNTVRFLLASAVFRDGLAGVFTFGGVLAAGTFGFSAGGVIIFGVAANVVAGLATIGFGVLDDRLGPKRVIVFALVCMMIAGVAIFFLHAGGSTIFWIFGLMLAVFVGPAQSASRTFLARLIPEGHEGQVFGLYATTGRAVSFLAPAAWSISIAIGAAVTGVADGDDAQYWGILGILLVLLAGLLLLLPVRSQVREDSALAHHA</sequence>
<feature type="compositionally biased region" description="Low complexity" evidence="6">
    <location>
        <begin position="1"/>
        <end position="17"/>
    </location>
</feature>
<gene>
    <name evidence="9" type="ORF">I601_3291</name>
</gene>
<accession>A0A1A9GN25</accession>
<dbReference type="GO" id="GO:0005886">
    <property type="term" value="C:plasma membrane"/>
    <property type="evidence" value="ECO:0007669"/>
    <property type="project" value="UniProtKB-SubCell"/>
</dbReference>
<evidence type="ECO:0000256" key="6">
    <source>
        <dbReference type="SAM" id="MobiDB-lite"/>
    </source>
</evidence>
<dbReference type="AlphaFoldDB" id="A0A1A9GN25"/>
<dbReference type="SUPFAM" id="SSF103473">
    <property type="entry name" value="MFS general substrate transporter"/>
    <property type="match status" value="1"/>
</dbReference>
<comment type="subcellular location">
    <subcellularLocation>
        <location evidence="1">Cell membrane</location>
        <topology evidence="1">Multi-pass membrane protein</topology>
    </subcellularLocation>
</comment>
<keyword evidence="4 7" id="KW-1133">Transmembrane helix</keyword>
<dbReference type="InterPro" id="IPR024671">
    <property type="entry name" value="Atg22-like"/>
</dbReference>
<keyword evidence="3 7" id="KW-0812">Transmembrane</keyword>
<organism evidence="9 10">
    <name type="scientific">Nocardioides dokdonensis FR1436</name>
    <dbReference type="NCBI Taxonomy" id="1300347"/>
    <lineage>
        <taxon>Bacteria</taxon>
        <taxon>Bacillati</taxon>
        <taxon>Actinomycetota</taxon>
        <taxon>Actinomycetes</taxon>
        <taxon>Propionibacteriales</taxon>
        <taxon>Nocardioidaceae</taxon>
        <taxon>Nocardioides</taxon>
    </lineage>
</organism>
<reference evidence="9 10" key="1">
    <citation type="submission" date="2016-03" db="EMBL/GenBank/DDBJ databases">
        <title>Complete genome sequence of a soil Actinobacterium, Nocardioides dokdonensis FR1436.</title>
        <authorList>
            <person name="Kwon S.-K."/>
            <person name="Kim K."/>
            <person name="Kim J.F."/>
        </authorList>
    </citation>
    <scope>NUCLEOTIDE SEQUENCE [LARGE SCALE GENOMIC DNA]</scope>
    <source>
        <strain evidence="9 10">FR1436</strain>
    </source>
</reference>
<dbReference type="PATRIC" id="fig|1300347.3.peg.3297"/>
<dbReference type="PANTHER" id="PTHR23519">
    <property type="entry name" value="AUTOPHAGY-RELATED PROTEIN 22"/>
    <property type="match status" value="1"/>
</dbReference>
<feature type="transmembrane region" description="Helical" evidence="7">
    <location>
        <begin position="333"/>
        <end position="351"/>
    </location>
</feature>
<dbReference type="Pfam" id="PF11700">
    <property type="entry name" value="ATG22"/>
    <property type="match status" value="1"/>
</dbReference>
<evidence type="ECO:0000259" key="8">
    <source>
        <dbReference type="PROSITE" id="PS50850"/>
    </source>
</evidence>
<feature type="transmembrane region" description="Helical" evidence="7">
    <location>
        <begin position="406"/>
        <end position="426"/>
    </location>
</feature>
<evidence type="ECO:0000256" key="4">
    <source>
        <dbReference type="ARBA" id="ARBA00022989"/>
    </source>
</evidence>
<feature type="transmembrane region" description="Helical" evidence="7">
    <location>
        <begin position="129"/>
        <end position="149"/>
    </location>
</feature>
<evidence type="ECO:0000256" key="3">
    <source>
        <dbReference type="ARBA" id="ARBA00022692"/>
    </source>
</evidence>
<feature type="transmembrane region" description="Helical" evidence="7">
    <location>
        <begin position="298"/>
        <end position="321"/>
    </location>
</feature>
<feature type="transmembrane region" description="Helical" evidence="7">
    <location>
        <begin position="73"/>
        <end position="91"/>
    </location>
</feature>
<keyword evidence="5 7" id="KW-0472">Membrane</keyword>
<evidence type="ECO:0000313" key="9">
    <source>
        <dbReference type="EMBL" id="ANH39698.1"/>
    </source>
</evidence>
<dbReference type="OrthoDB" id="9768783at2"/>
<dbReference type="Gene3D" id="1.20.1250.20">
    <property type="entry name" value="MFS general substrate transporter like domains"/>
    <property type="match status" value="2"/>
</dbReference>
<dbReference type="PANTHER" id="PTHR23519:SF1">
    <property type="entry name" value="AUTOPHAGY-RELATED PROTEIN 22"/>
    <property type="match status" value="1"/>
</dbReference>
<dbReference type="InterPro" id="IPR050495">
    <property type="entry name" value="ATG22/LtaA_families"/>
</dbReference>
<evidence type="ECO:0000256" key="1">
    <source>
        <dbReference type="ARBA" id="ARBA00004651"/>
    </source>
</evidence>